<gene>
    <name evidence="2" type="ORF">JKP88DRAFT_248383</name>
</gene>
<evidence type="ECO:0000313" key="2">
    <source>
        <dbReference type="EMBL" id="KAG5178093.1"/>
    </source>
</evidence>
<organism evidence="2 3">
    <name type="scientific">Tribonema minus</name>
    <dbReference type="NCBI Taxonomy" id="303371"/>
    <lineage>
        <taxon>Eukaryota</taxon>
        <taxon>Sar</taxon>
        <taxon>Stramenopiles</taxon>
        <taxon>Ochrophyta</taxon>
        <taxon>PX clade</taxon>
        <taxon>Xanthophyceae</taxon>
        <taxon>Tribonematales</taxon>
        <taxon>Tribonemataceae</taxon>
        <taxon>Tribonema</taxon>
    </lineage>
</organism>
<evidence type="ECO:0000313" key="3">
    <source>
        <dbReference type="Proteomes" id="UP000664859"/>
    </source>
</evidence>
<dbReference type="AlphaFoldDB" id="A0A835YP54"/>
<feature type="region of interest" description="Disordered" evidence="1">
    <location>
        <begin position="296"/>
        <end position="327"/>
    </location>
</feature>
<feature type="region of interest" description="Disordered" evidence="1">
    <location>
        <begin position="257"/>
        <end position="280"/>
    </location>
</feature>
<dbReference type="EMBL" id="JAFCMP010000518">
    <property type="protein sequence ID" value="KAG5178093.1"/>
    <property type="molecule type" value="Genomic_DNA"/>
</dbReference>
<feature type="region of interest" description="Disordered" evidence="1">
    <location>
        <begin position="375"/>
        <end position="482"/>
    </location>
</feature>
<feature type="compositionally biased region" description="Gly residues" evidence="1">
    <location>
        <begin position="400"/>
        <end position="434"/>
    </location>
</feature>
<feature type="compositionally biased region" description="Polar residues" evidence="1">
    <location>
        <begin position="310"/>
        <end position="319"/>
    </location>
</feature>
<feature type="compositionally biased region" description="Gly residues" evidence="1">
    <location>
        <begin position="452"/>
        <end position="470"/>
    </location>
</feature>
<comment type="caution">
    <text evidence="2">The sequence shown here is derived from an EMBL/GenBank/DDBJ whole genome shotgun (WGS) entry which is preliminary data.</text>
</comment>
<protein>
    <submittedName>
        <fullName evidence="2">Uncharacterized protein</fullName>
    </submittedName>
</protein>
<evidence type="ECO:0000256" key="1">
    <source>
        <dbReference type="SAM" id="MobiDB-lite"/>
    </source>
</evidence>
<reference evidence="2" key="1">
    <citation type="submission" date="2021-02" db="EMBL/GenBank/DDBJ databases">
        <title>First Annotated Genome of the Yellow-green Alga Tribonema minus.</title>
        <authorList>
            <person name="Mahan K.M."/>
        </authorList>
    </citation>
    <scope>NUCLEOTIDE SEQUENCE</scope>
    <source>
        <strain evidence="2">UTEX B ZZ1240</strain>
    </source>
</reference>
<keyword evidence="3" id="KW-1185">Reference proteome</keyword>
<name>A0A835YP54_9STRA</name>
<accession>A0A835YP54</accession>
<proteinExistence type="predicted"/>
<dbReference type="Proteomes" id="UP000664859">
    <property type="component" value="Unassembled WGS sequence"/>
</dbReference>
<feature type="compositionally biased region" description="Low complexity" evidence="1">
    <location>
        <begin position="265"/>
        <end position="280"/>
    </location>
</feature>
<sequence>MGTGISVLAHVPDVLHDIKEDGGAPAPDYTADQCLTAGEESEIILEASHLSEGDTLRIFSFIDAAGYDVDSREGVLRFLQGILQDDSLVAFCQRLLVPKEERAQTSRTTPQNDGEVDGQRIVSSLWNFLTMDHTRLMAFLFSIYESKADEFSVGLTAPELEAMLGDLHGASDLNAIETSSAKLRELLAASEGEGKGGRLYWQDFSAVLRDDKVFLKPLYDSQTKLRAHLLGEEFWQRRACVRTSVLGGAVIIPPHEPQAAELQKGDPASSSRRRSAAAASRRPSVVDVVAAAAADGGAEGATVRRRSSAAPLSNRTKSTIFGRRSSRRASQAAAAAAAAGTPSRRGSCTIAPLVPGSSCSENSLPGPQPRRRSIVFATSEDSRGNTGRDVGTATDNNIDGSGGGGGGGDGGGGGSCSGGGDISGGIGHGHGGLHGSRRRSGSAHCHDNSGGHDNGGGGGGSGSDGGGSSSRGGKRNNNQFKQREGKIFKLHDMHEHHCHRLVLLS</sequence>